<dbReference type="Gene3D" id="3.40.50.720">
    <property type="entry name" value="NAD(P)-binding Rossmann-like Domain"/>
    <property type="match status" value="1"/>
</dbReference>
<dbReference type="InterPro" id="IPR036291">
    <property type="entry name" value="NAD(P)-bd_dom_sf"/>
</dbReference>
<protein>
    <recommendedName>
        <fullName evidence="3 5">Glutamate dehydrogenase</fullName>
    </recommendedName>
</protein>
<dbReference type="FunFam" id="1.10.285.10:FF:000001">
    <property type="entry name" value="Glutamate dehydrogenase"/>
    <property type="match status" value="1"/>
</dbReference>
<dbReference type="GO" id="GO:0000166">
    <property type="term" value="F:nucleotide binding"/>
    <property type="evidence" value="ECO:0007669"/>
    <property type="project" value="UniProtKB-KW"/>
</dbReference>
<sequence>MNEYAVRVAAQLRRRYAHEPEYLQCVLTWLEMIDPALDDPRYEKLDLLTRMVEPERMFTFLVPWVDDRGVAHTSHGYRAQFSSAIGPYKGGLRFHPGVTSSVVKFLGFEQTYKNALTGLPIGGAAGGADFDPRGKSDREIMRFCQSFMNALYRYIGADTDVPAGDIGVGSREIGYLYGQYKRLMGKAESSALTGKGLTYGGSKVRQEAAGSGTIYFLARMLEHQRDTLEGKTIAASGFGNMTWGVCRKAAQLGAKVVTLSGPDGYIYDPEGVCTQEKLDFLLELRASGRDKVAPYAQRFGVEFFPGRKPWEIKTDIVIPCATQNELDVEDAVRILANDVGFYVEGANMPATAEALKLLRLSPKILTAGAKASGSGGVAVSALEMAQNSIRYNWDREEVDNKLREIMSGIYDASAAAAQEYGLGYDLIAGNDIAAFKKISEAMIAQGL</sequence>
<evidence type="ECO:0000313" key="10">
    <source>
        <dbReference type="EMBL" id="MBC5721547.1"/>
    </source>
</evidence>
<dbReference type="InterPro" id="IPR006096">
    <property type="entry name" value="Glu/Leu/Phe/Val/Trp_DH_C"/>
</dbReference>
<dbReference type="PIRSF" id="PIRSF000185">
    <property type="entry name" value="Glu_DH"/>
    <property type="match status" value="1"/>
</dbReference>
<evidence type="ECO:0000256" key="8">
    <source>
        <dbReference type="RuleBase" id="RU004417"/>
    </source>
</evidence>
<feature type="site" description="Important for catalysis" evidence="7">
    <location>
        <position position="165"/>
    </location>
</feature>
<feature type="binding site" evidence="6">
    <location>
        <position position="113"/>
    </location>
    <ligand>
        <name>substrate</name>
    </ligand>
</feature>
<dbReference type="GO" id="GO:0005829">
    <property type="term" value="C:cytosol"/>
    <property type="evidence" value="ECO:0007669"/>
    <property type="project" value="TreeGrafter"/>
</dbReference>
<evidence type="ECO:0000256" key="7">
    <source>
        <dbReference type="PIRSR" id="PIRSR000185-3"/>
    </source>
</evidence>
<keyword evidence="4 5" id="KW-0560">Oxidoreductase</keyword>
<dbReference type="PANTHER" id="PTHR43571">
    <property type="entry name" value="NADP-SPECIFIC GLUTAMATE DEHYDROGENASE 1-RELATED"/>
    <property type="match status" value="1"/>
</dbReference>
<evidence type="ECO:0000256" key="1">
    <source>
        <dbReference type="ARBA" id="ARBA00006382"/>
    </source>
</evidence>
<dbReference type="InterPro" id="IPR006095">
    <property type="entry name" value="Glu/Leu/Phe/Val/Trp_DH"/>
</dbReference>
<dbReference type="FunFam" id="3.40.50.10860:FF:000002">
    <property type="entry name" value="Glutamate dehydrogenase"/>
    <property type="match status" value="1"/>
</dbReference>
<dbReference type="Pfam" id="PF00208">
    <property type="entry name" value="ELFV_dehydrog"/>
    <property type="match status" value="1"/>
</dbReference>
<comment type="similarity">
    <text evidence="1 5 8">Belongs to the Glu/Leu/Phe/Val dehydrogenases family.</text>
</comment>
<name>A0A8J6J7U8_9FIRM</name>
<dbReference type="SMART" id="SM00839">
    <property type="entry name" value="ELFV_dehydrog"/>
    <property type="match status" value="1"/>
</dbReference>
<feature type="binding site" evidence="6">
    <location>
        <position position="110"/>
    </location>
    <ligand>
        <name>substrate</name>
    </ligand>
</feature>
<dbReference type="InterPro" id="IPR046346">
    <property type="entry name" value="Aminoacid_DH-like_N_sf"/>
</dbReference>
<feature type="binding site" evidence="6">
    <location>
        <position position="240"/>
    </location>
    <ligand>
        <name>NAD(+)</name>
        <dbReference type="ChEBI" id="CHEBI:57540"/>
    </ligand>
</feature>
<accession>A0A8J6J7U8</accession>
<feature type="binding site" evidence="6">
    <location>
        <position position="89"/>
    </location>
    <ligand>
        <name>substrate</name>
    </ligand>
</feature>
<evidence type="ECO:0000259" key="9">
    <source>
        <dbReference type="SMART" id="SM00839"/>
    </source>
</evidence>
<dbReference type="AlphaFoldDB" id="A0A8J6J7U8"/>
<evidence type="ECO:0000256" key="3">
    <source>
        <dbReference type="ARBA" id="ARBA00012896"/>
    </source>
</evidence>
<comment type="caution">
    <text evidence="10">The sequence shown here is derived from an EMBL/GenBank/DDBJ whole genome shotgun (WGS) entry which is preliminary data.</text>
</comment>
<dbReference type="PANTHER" id="PTHR43571:SF1">
    <property type="entry name" value="NADP-SPECIFIC GLUTAMATE DEHYDROGENASE 1-RELATED"/>
    <property type="match status" value="1"/>
</dbReference>
<dbReference type="GO" id="GO:0006537">
    <property type="term" value="P:glutamate biosynthetic process"/>
    <property type="evidence" value="ECO:0007669"/>
    <property type="project" value="TreeGrafter"/>
</dbReference>
<dbReference type="EMBL" id="JACOPO010000001">
    <property type="protein sequence ID" value="MBC5721547.1"/>
    <property type="molecule type" value="Genomic_DNA"/>
</dbReference>
<dbReference type="SUPFAM" id="SSF53223">
    <property type="entry name" value="Aminoacid dehydrogenase-like, N-terminal domain"/>
    <property type="match status" value="1"/>
</dbReference>
<dbReference type="RefSeq" id="WP_186851963.1">
    <property type="nucleotide sequence ID" value="NZ_JACOPO010000001.1"/>
</dbReference>
<reference evidence="10" key="1">
    <citation type="submission" date="2020-08" db="EMBL/GenBank/DDBJ databases">
        <title>Genome public.</title>
        <authorList>
            <person name="Liu C."/>
            <person name="Sun Q."/>
        </authorList>
    </citation>
    <scope>NUCLEOTIDE SEQUENCE</scope>
    <source>
        <strain evidence="10">NSJ-23</strain>
    </source>
</reference>
<dbReference type="Proteomes" id="UP000628736">
    <property type="component" value="Unassembled WGS sequence"/>
</dbReference>
<dbReference type="InterPro" id="IPR006097">
    <property type="entry name" value="Glu/Leu/Phe/Val/Trp_DH_dimer"/>
</dbReference>
<evidence type="ECO:0000256" key="5">
    <source>
        <dbReference type="PIRNR" id="PIRNR000185"/>
    </source>
</evidence>
<feature type="binding site" evidence="6">
    <location>
        <position position="164"/>
    </location>
    <ligand>
        <name>substrate</name>
    </ligand>
</feature>
<dbReference type="FunFam" id="3.40.50.720:FF:000030">
    <property type="entry name" value="Glutamate dehydrogenase"/>
    <property type="match status" value="1"/>
</dbReference>
<evidence type="ECO:0000256" key="4">
    <source>
        <dbReference type="ARBA" id="ARBA00023002"/>
    </source>
</evidence>
<dbReference type="GO" id="GO:0004354">
    <property type="term" value="F:glutamate dehydrogenase (NADP+) activity"/>
    <property type="evidence" value="ECO:0007669"/>
    <property type="project" value="TreeGrafter"/>
</dbReference>
<dbReference type="PRINTS" id="PR00082">
    <property type="entry name" value="GLFDHDRGNASE"/>
</dbReference>
<keyword evidence="6" id="KW-0547">Nucleotide-binding</keyword>
<comment type="subunit">
    <text evidence="2">Homohexamer.</text>
</comment>
<evidence type="ECO:0000256" key="6">
    <source>
        <dbReference type="PIRSR" id="PIRSR000185-2"/>
    </source>
</evidence>
<dbReference type="Gene3D" id="3.40.50.10860">
    <property type="entry name" value="Leucine Dehydrogenase, chain A, domain 1"/>
    <property type="match status" value="1"/>
</dbReference>
<feature type="domain" description="Glutamate/phenylalanine/leucine/valine/L-tryptophan dehydrogenase C-terminal" evidence="9">
    <location>
        <begin position="202"/>
        <end position="446"/>
    </location>
</feature>
<feature type="binding site" evidence="6">
    <location>
        <position position="380"/>
    </location>
    <ligand>
        <name>substrate</name>
    </ligand>
</feature>
<dbReference type="NCBIfam" id="NF006929">
    <property type="entry name" value="PRK09414.1"/>
    <property type="match status" value="1"/>
</dbReference>
<gene>
    <name evidence="10" type="primary">gdhA</name>
    <name evidence="10" type="ORF">H8S11_01725</name>
</gene>
<dbReference type="Gene3D" id="1.10.285.10">
    <property type="entry name" value="Glutamate Dehydrogenase, chain A, domain 3"/>
    <property type="match status" value="2"/>
</dbReference>
<dbReference type="InterPro" id="IPR050724">
    <property type="entry name" value="Glu_Leu_Phe_Val_DH"/>
</dbReference>
<keyword evidence="6" id="KW-0520">NAD</keyword>
<dbReference type="InterPro" id="IPR014362">
    <property type="entry name" value="Glu_DH"/>
</dbReference>
<organism evidence="10 11">
    <name type="scientific">Flintibacter hominis</name>
    <dbReference type="NCBI Taxonomy" id="2763048"/>
    <lineage>
        <taxon>Bacteria</taxon>
        <taxon>Bacillati</taxon>
        <taxon>Bacillota</taxon>
        <taxon>Clostridia</taxon>
        <taxon>Eubacteriales</taxon>
        <taxon>Flintibacter</taxon>
    </lineage>
</organism>
<dbReference type="SUPFAM" id="SSF51735">
    <property type="entry name" value="NAD(P)-binding Rossmann-fold domains"/>
    <property type="match status" value="1"/>
</dbReference>
<keyword evidence="11" id="KW-1185">Reference proteome</keyword>
<proteinExistence type="inferred from homology"/>
<dbReference type="Pfam" id="PF02812">
    <property type="entry name" value="ELFV_dehydrog_N"/>
    <property type="match status" value="1"/>
</dbReference>
<evidence type="ECO:0000256" key="2">
    <source>
        <dbReference type="ARBA" id="ARBA00011643"/>
    </source>
</evidence>
<evidence type="ECO:0000313" key="11">
    <source>
        <dbReference type="Proteomes" id="UP000628736"/>
    </source>
</evidence>